<gene>
    <name evidence="1" type="ORF">PACLA_8A002653</name>
</gene>
<dbReference type="EMBL" id="CACRXK020003560">
    <property type="protein sequence ID" value="CAB3999304.1"/>
    <property type="molecule type" value="Genomic_DNA"/>
</dbReference>
<sequence length="98" mass="10770">MEDAVLCFYGRFGSWIAAINIAPLYRHGGDEAIFLSTVSQHKEILESVLNTTTLDFNTFCAKMCNYRCLIYAKAKMDVTYLGPSIAPGPGATSRVLTV</sequence>
<evidence type="ECO:0000313" key="2">
    <source>
        <dbReference type="Proteomes" id="UP001152795"/>
    </source>
</evidence>
<dbReference type="AlphaFoldDB" id="A0A7D9I2M1"/>
<evidence type="ECO:0000313" key="1">
    <source>
        <dbReference type="EMBL" id="CAB3999304.1"/>
    </source>
</evidence>
<reference evidence="1" key="1">
    <citation type="submission" date="2020-04" db="EMBL/GenBank/DDBJ databases">
        <authorList>
            <person name="Alioto T."/>
            <person name="Alioto T."/>
            <person name="Gomez Garrido J."/>
        </authorList>
    </citation>
    <scope>NUCLEOTIDE SEQUENCE</scope>
    <source>
        <strain evidence="1">A484AB</strain>
    </source>
</reference>
<comment type="caution">
    <text evidence="1">The sequence shown here is derived from an EMBL/GenBank/DDBJ whole genome shotgun (WGS) entry which is preliminary data.</text>
</comment>
<accession>A0A7D9I2M1</accession>
<protein>
    <submittedName>
        <fullName evidence="1">Uncharacterized protein</fullName>
    </submittedName>
</protein>
<keyword evidence="2" id="KW-1185">Reference proteome</keyword>
<dbReference type="Proteomes" id="UP001152795">
    <property type="component" value="Unassembled WGS sequence"/>
</dbReference>
<organism evidence="1 2">
    <name type="scientific">Paramuricea clavata</name>
    <name type="common">Red gorgonian</name>
    <name type="synonym">Violescent sea-whip</name>
    <dbReference type="NCBI Taxonomy" id="317549"/>
    <lineage>
        <taxon>Eukaryota</taxon>
        <taxon>Metazoa</taxon>
        <taxon>Cnidaria</taxon>
        <taxon>Anthozoa</taxon>
        <taxon>Octocorallia</taxon>
        <taxon>Malacalcyonacea</taxon>
        <taxon>Plexauridae</taxon>
        <taxon>Paramuricea</taxon>
    </lineage>
</organism>
<proteinExistence type="predicted"/>
<name>A0A7D9I2M1_PARCT</name>